<dbReference type="SMART" id="SM00220">
    <property type="entry name" value="S_TKc"/>
    <property type="match status" value="1"/>
</dbReference>
<dbReference type="Gene3D" id="1.10.510.10">
    <property type="entry name" value="Transferase(Phosphotransferase) domain 1"/>
    <property type="match status" value="1"/>
</dbReference>
<keyword evidence="3" id="KW-0723">Serine/threonine-protein kinase</keyword>
<keyword evidence="7 10" id="KW-0067">ATP-binding</keyword>
<dbReference type="PROSITE" id="PS00107">
    <property type="entry name" value="PROTEIN_KINASE_ATP"/>
    <property type="match status" value="1"/>
</dbReference>
<feature type="region of interest" description="Disordered" evidence="11">
    <location>
        <begin position="282"/>
        <end position="301"/>
    </location>
</feature>
<dbReference type="GO" id="GO:0005524">
    <property type="term" value="F:ATP binding"/>
    <property type="evidence" value="ECO:0007669"/>
    <property type="project" value="UniProtKB-UniRule"/>
</dbReference>
<evidence type="ECO:0000256" key="10">
    <source>
        <dbReference type="PROSITE-ProRule" id="PRU10141"/>
    </source>
</evidence>
<feature type="domain" description="Protein kinase" evidence="12">
    <location>
        <begin position="4"/>
        <end position="258"/>
    </location>
</feature>
<dbReference type="PANTHER" id="PTHR44899">
    <property type="entry name" value="CAMK FAMILY PROTEIN KINASE"/>
    <property type="match status" value="1"/>
</dbReference>
<dbReference type="InterPro" id="IPR011009">
    <property type="entry name" value="Kinase-like_dom_sf"/>
</dbReference>
<dbReference type="InterPro" id="IPR051131">
    <property type="entry name" value="NEK_Ser/Thr_kinase_NIMA"/>
</dbReference>
<keyword evidence="5 10" id="KW-0547">Nucleotide-binding</keyword>
<dbReference type="Pfam" id="PF00069">
    <property type="entry name" value="Pkinase"/>
    <property type="match status" value="1"/>
</dbReference>
<dbReference type="OrthoDB" id="248923at2759"/>
<evidence type="ECO:0000259" key="12">
    <source>
        <dbReference type="PROSITE" id="PS50011"/>
    </source>
</evidence>
<dbReference type="PROSITE" id="PS00108">
    <property type="entry name" value="PROTEIN_KINASE_ST"/>
    <property type="match status" value="1"/>
</dbReference>
<evidence type="ECO:0000313" key="13">
    <source>
        <dbReference type="EMBL" id="GAX78405.1"/>
    </source>
</evidence>
<evidence type="ECO:0000313" key="14">
    <source>
        <dbReference type="Proteomes" id="UP000232323"/>
    </source>
</evidence>
<sequence>MENYKVIKRIGVGTYGSAYLVTLKRDPVQQYVLKKIKIDEANEKERMQAETEVTVLKNLDHPLVLSYIDHFMYKGYLCIVTDFCEAGDLWQLLCSRKTPLLEGQVLELLAQLLLAIQSVHAKGILHRDLKSQNIFLTKEGTIKLGDFGISRSLNSSMDLASTIIGTPYYMSPEVMSSMPYDFKSDMWSMGCCLYEMMTLKHAFDASDLTSLVLKVMRGEHLPIPDQFSAELRDLAKQLLNKNPKMRPSPEQCLKAPFLKDHVSRAREKVAWLEQHRAVMRWRSPPKQSHPHSLDNGTGQLAGVGRPPVRILPSTSGDAPANLDRDLYQAKERLKRIQVQREALRAGSMKDTGQHSLRRAEYNSGVAQGRQNFGDGPQVTAYGRRSQPSEIAGPGHDLSGYAPDRNHAAPQQVLRRASQPGDTAAYGQRVHTSTASAGGAHASDTMNYNTDPKARKEAKKAEEIKKREAELLEARKAYFEERRTAEVKARQLYQSSSSVAAGTGSRSLLGGGVGLGIRAGGEAAPAASYGSSPSGPPGGAYGSYFPHAMMEGLSLMDSSGDEDVPRITPPVYQQPLLNNQYRYASSDPAVAQQEFESEFSDEYPQPASSVNGGGDLLMRTYDAPGTAITERAFALRSYCISALGQQLFDLIYGALRRRVGLGVGGSGGVMNGDDMAFRHELQTRLGPSRMQYVPLIDQVIYFEDASNY</sequence>
<dbReference type="InterPro" id="IPR008271">
    <property type="entry name" value="Ser/Thr_kinase_AS"/>
</dbReference>
<protein>
    <recommendedName>
        <fullName evidence="2">non-specific serine/threonine protein kinase</fullName>
        <ecNumber evidence="2">2.7.11.1</ecNumber>
    </recommendedName>
</protein>
<dbReference type="STRING" id="1157962.A0A250X5Q0"/>
<dbReference type="FunFam" id="3.30.200.20:FF:000097">
    <property type="entry name" value="Probable serine/threonine-protein kinase nek1"/>
    <property type="match status" value="1"/>
</dbReference>
<evidence type="ECO:0000256" key="4">
    <source>
        <dbReference type="ARBA" id="ARBA00022679"/>
    </source>
</evidence>
<dbReference type="PANTHER" id="PTHR44899:SF3">
    <property type="entry name" value="SERINE_THREONINE-PROTEIN KINASE NEK1"/>
    <property type="match status" value="1"/>
</dbReference>
<gene>
    <name evidence="13" type="ORF">CEUSTIGMA_g5847.t1</name>
</gene>
<comment type="similarity">
    <text evidence="1">Belongs to the protein kinase superfamily. NEK Ser/Thr protein kinase family. NIMA subfamily.</text>
</comment>
<dbReference type="GO" id="GO:0004674">
    <property type="term" value="F:protein serine/threonine kinase activity"/>
    <property type="evidence" value="ECO:0007669"/>
    <property type="project" value="UniProtKB-KW"/>
</dbReference>
<dbReference type="InterPro" id="IPR000719">
    <property type="entry name" value="Prot_kinase_dom"/>
</dbReference>
<dbReference type="CDD" id="cd08215">
    <property type="entry name" value="STKc_Nek"/>
    <property type="match status" value="1"/>
</dbReference>
<feature type="binding site" evidence="10">
    <location>
        <position position="34"/>
    </location>
    <ligand>
        <name>ATP</name>
        <dbReference type="ChEBI" id="CHEBI:30616"/>
    </ligand>
</feature>
<evidence type="ECO:0000256" key="11">
    <source>
        <dbReference type="SAM" id="MobiDB-lite"/>
    </source>
</evidence>
<dbReference type="Proteomes" id="UP000232323">
    <property type="component" value="Unassembled WGS sequence"/>
</dbReference>
<organism evidence="13 14">
    <name type="scientific">Chlamydomonas eustigma</name>
    <dbReference type="NCBI Taxonomy" id="1157962"/>
    <lineage>
        <taxon>Eukaryota</taxon>
        <taxon>Viridiplantae</taxon>
        <taxon>Chlorophyta</taxon>
        <taxon>core chlorophytes</taxon>
        <taxon>Chlorophyceae</taxon>
        <taxon>CS clade</taxon>
        <taxon>Chlamydomonadales</taxon>
        <taxon>Chlamydomonadaceae</taxon>
        <taxon>Chlamydomonas</taxon>
    </lineage>
</organism>
<dbReference type="AlphaFoldDB" id="A0A250X5Q0"/>
<name>A0A250X5Q0_9CHLO</name>
<keyword evidence="4" id="KW-0808">Transferase</keyword>
<evidence type="ECO:0000256" key="7">
    <source>
        <dbReference type="ARBA" id="ARBA00022840"/>
    </source>
</evidence>
<evidence type="ECO:0000256" key="9">
    <source>
        <dbReference type="ARBA" id="ARBA00048679"/>
    </source>
</evidence>
<evidence type="ECO:0000256" key="1">
    <source>
        <dbReference type="ARBA" id="ARBA00010886"/>
    </source>
</evidence>
<evidence type="ECO:0000256" key="5">
    <source>
        <dbReference type="ARBA" id="ARBA00022741"/>
    </source>
</evidence>
<dbReference type="Gene3D" id="3.30.200.20">
    <property type="entry name" value="Phosphorylase Kinase, domain 1"/>
    <property type="match status" value="1"/>
</dbReference>
<comment type="catalytic activity">
    <reaction evidence="8">
        <text>L-threonyl-[protein] + ATP = O-phospho-L-threonyl-[protein] + ADP + H(+)</text>
        <dbReference type="Rhea" id="RHEA:46608"/>
        <dbReference type="Rhea" id="RHEA-COMP:11060"/>
        <dbReference type="Rhea" id="RHEA-COMP:11605"/>
        <dbReference type="ChEBI" id="CHEBI:15378"/>
        <dbReference type="ChEBI" id="CHEBI:30013"/>
        <dbReference type="ChEBI" id="CHEBI:30616"/>
        <dbReference type="ChEBI" id="CHEBI:61977"/>
        <dbReference type="ChEBI" id="CHEBI:456216"/>
        <dbReference type="EC" id="2.7.11.1"/>
    </reaction>
</comment>
<evidence type="ECO:0000256" key="8">
    <source>
        <dbReference type="ARBA" id="ARBA00047899"/>
    </source>
</evidence>
<comment type="catalytic activity">
    <reaction evidence="9">
        <text>L-seryl-[protein] + ATP = O-phospho-L-seryl-[protein] + ADP + H(+)</text>
        <dbReference type="Rhea" id="RHEA:17989"/>
        <dbReference type="Rhea" id="RHEA-COMP:9863"/>
        <dbReference type="Rhea" id="RHEA-COMP:11604"/>
        <dbReference type="ChEBI" id="CHEBI:15378"/>
        <dbReference type="ChEBI" id="CHEBI:29999"/>
        <dbReference type="ChEBI" id="CHEBI:30616"/>
        <dbReference type="ChEBI" id="CHEBI:83421"/>
        <dbReference type="ChEBI" id="CHEBI:456216"/>
        <dbReference type="EC" id="2.7.11.1"/>
    </reaction>
</comment>
<dbReference type="EMBL" id="BEGY01000032">
    <property type="protein sequence ID" value="GAX78405.1"/>
    <property type="molecule type" value="Genomic_DNA"/>
</dbReference>
<feature type="compositionally biased region" description="Low complexity" evidence="11">
    <location>
        <begin position="430"/>
        <end position="442"/>
    </location>
</feature>
<reference evidence="13 14" key="1">
    <citation type="submission" date="2017-08" db="EMBL/GenBank/DDBJ databases">
        <title>Acidophilic green algal genome provides insights into adaptation to an acidic environment.</title>
        <authorList>
            <person name="Hirooka S."/>
            <person name="Hirose Y."/>
            <person name="Kanesaki Y."/>
            <person name="Higuchi S."/>
            <person name="Fujiwara T."/>
            <person name="Onuma R."/>
            <person name="Era A."/>
            <person name="Ohbayashi R."/>
            <person name="Uzuka A."/>
            <person name="Nozaki H."/>
            <person name="Yoshikawa H."/>
            <person name="Miyagishima S.Y."/>
        </authorList>
    </citation>
    <scope>NUCLEOTIDE SEQUENCE [LARGE SCALE GENOMIC DNA]</scope>
    <source>
        <strain evidence="13 14">NIES-2499</strain>
    </source>
</reference>
<dbReference type="InterPro" id="IPR017441">
    <property type="entry name" value="Protein_kinase_ATP_BS"/>
</dbReference>
<feature type="region of interest" description="Disordered" evidence="11">
    <location>
        <begin position="366"/>
        <end position="454"/>
    </location>
</feature>
<evidence type="ECO:0000256" key="2">
    <source>
        <dbReference type="ARBA" id="ARBA00012513"/>
    </source>
</evidence>
<dbReference type="EC" id="2.7.11.1" evidence="2"/>
<keyword evidence="14" id="KW-1185">Reference proteome</keyword>
<dbReference type="PROSITE" id="PS50011">
    <property type="entry name" value="PROTEIN_KINASE_DOM"/>
    <property type="match status" value="1"/>
</dbReference>
<evidence type="ECO:0000256" key="6">
    <source>
        <dbReference type="ARBA" id="ARBA00022777"/>
    </source>
</evidence>
<accession>A0A250X5Q0</accession>
<proteinExistence type="inferred from homology"/>
<dbReference type="SUPFAM" id="SSF56112">
    <property type="entry name" value="Protein kinase-like (PK-like)"/>
    <property type="match status" value="1"/>
</dbReference>
<evidence type="ECO:0000256" key="3">
    <source>
        <dbReference type="ARBA" id="ARBA00022527"/>
    </source>
</evidence>
<keyword evidence="6" id="KW-0418">Kinase</keyword>
<comment type="caution">
    <text evidence="13">The sequence shown here is derived from an EMBL/GenBank/DDBJ whole genome shotgun (WGS) entry which is preliminary data.</text>
</comment>